<dbReference type="InterPro" id="IPR018114">
    <property type="entry name" value="TRYPSIN_HIS"/>
</dbReference>
<keyword evidence="1" id="KW-0732">Signal</keyword>
<keyword evidence="4" id="KW-1185">Reference proteome</keyword>
<dbReference type="InterPro" id="IPR001254">
    <property type="entry name" value="Trypsin_dom"/>
</dbReference>
<dbReference type="GO" id="GO:0004252">
    <property type="term" value="F:serine-type endopeptidase activity"/>
    <property type="evidence" value="ECO:0007669"/>
    <property type="project" value="InterPro"/>
</dbReference>
<dbReference type="OrthoDB" id="267336at2"/>
<comment type="caution">
    <text evidence="3">The sequence shown here is derived from an EMBL/GenBank/DDBJ whole genome shotgun (WGS) entry which is preliminary data.</text>
</comment>
<dbReference type="InterPro" id="IPR001314">
    <property type="entry name" value="Peptidase_S1A"/>
</dbReference>
<dbReference type="RefSeq" id="WP_124996112.1">
    <property type="nucleotide sequence ID" value="NZ_RQXT01000003.1"/>
</dbReference>
<name>A0A3P3G7D8_9HYPH</name>
<dbReference type="Gene3D" id="2.40.10.10">
    <property type="entry name" value="Trypsin-like serine proteases"/>
    <property type="match status" value="2"/>
</dbReference>
<dbReference type="PROSITE" id="PS50240">
    <property type="entry name" value="TRYPSIN_DOM"/>
    <property type="match status" value="1"/>
</dbReference>
<dbReference type="InterPro" id="IPR050966">
    <property type="entry name" value="Glutamyl_endopeptidase"/>
</dbReference>
<evidence type="ECO:0000313" key="4">
    <source>
        <dbReference type="Proteomes" id="UP000273786"/>
    </source>
</evidence>
<dbReference type="PROSITE" id="PS00134">
    <property type="entry name" value="TRYPSIN_HIS"/>
    <property type="match status" value="1"/>
</dbReference>
<evidence type="ECO:0000313" key="3">
    <source>
        <dbReference type="EMBL" id="RRI06432.1"/>
    </source>
</evidence>
<dbReference type="EMBL" id="RQXT01000003">
    <property type="protein sequence ID" value="RRI06432.1"/>
    <property type="molecule type" value="Genomic_DNA"/>
</dbReference>
<accession>A0A3P3G7D8</accession>
<keyword evidence="3" id="KW-0378">Hydrolase</keyword>
<dbReference type="PRINTS" id="PR00722">
    <property type="entry name" value="CHYMOTRYPSIN"/>
</dbReference>
<dbReference type="Proteomes" id="UP000273786">
    <property type="component" value="Unassembled WGS sequence"/>
</dbReference>
<keyword evidence="3" id="KW-0645">Protease</keyword>
<dbReference type="InterPro" id="IPR009003">
    <property type="entry name" value="Peptidase_S1_PA"/>
</dbReference>
<protein>
    <submittedName>
        <fullName evidence="3">Serine protease</fullName>
    </submittedName>
</protein>
<sequence length="273" mass="30319">MTLFGEVPFALDRLADEADYAVVGPTDGRTRIAHTNRFPHSAVCHIERDFGDGRLTGCTAFLISPTRLLTAAHCITSPIRQRLGLPNLAVRIRVTPGRASRDARPFGWQWAKQWRVNPPYRRRPSALHDVGLIDLERPFSPSPAFFRLWSPSRQDIERLRASRLLHISGYPADKPDGTQWEHSERLDRITERQLFYSVDTCPGHSGAPVWIHRQLGGAPFVIAVHTAGPRPHSGGAWGCRPGVPLAPAGLFNRGVRITPDLQRSILSGFGPGK</sequence>
<dbReference type="InterPro" id="IPR043504">
    <property type="entry name" value="Peptidase_S1_PA_chymotrypsin"/>
</dbReference>
<reference evidence="3 4" key="1">
    <citation type="submission" date="2018-11" db="EMBL/GenBank/DDBJ databases">
        <title>the genome of Mesorhizobium tamadayense DSM 28320.</title>
        <authorList>
            <person name="Gao J."/>
        </authorList>
    </citation>
    <scope>NUCLEOTIDE SEQUENCE [LARGE SCALE GENOMIC DNA]</scope>
    <source>
        <strain evidence="3 4">DSM 28320</strain>
    </source>
</reference>
<dbReference type="AlphaFoldDB" id="A0A3P3G7D8"/>
<evidence type="ECO:0000259" key="2">
    <source>
        <dbReference type="PROSITE" id="PS50240"/>
    </source>
</evidence>
<feature type="domain" description="Peptidase S1" evidence="2">
    <location>
        <begin position="22"/>
        <end position="266"/>
    </location>
</feature>
<proteinExistence type="predicted"/>
<dbReference type="PANTHER" id="PTHR15462:SF8">
    <property type="entry name" value="SERINE PROTEASE"/>
    <property type="match status" value="1"/>
</dbReference>
<gene>
    <name evidence="3" type="ORF">EH240_03945</name>
</gene>
<dbReference type="GO" id="GO:0006508">
    <property type="term" value="P:proteolysis"/>
    <property type="evidence" value="ECO:0007669"/>
    <property type="project" value="UniProtKB-KW"/>
</dbReference>
<dbReference type="PANTHER" id="PTHR15462">
    <property type="entry name" value="SERINE PROTEASE"/>
    <property type="match status" value="1"/>
</dbReference>
<organism evidence="3 4">
    <name type="scientific">Mesorhizobium tamadayense</name>
    <dbReference type="NCBI Taxonomy" id="425306"/>
    <lineage>
        <taxon>Bacteria</taxon>
        <taxon>Pseudomonadati</taxon>
        <taxon>Pseudomonadota</taxon>
        <taxon>Alphaproteobacteria</taxon>
        <taxon>Hyphomicrobiales</taxon>
        <taxon>Phyllobacteriaceae</taxon>
        <taxon>Mesorhizobium</taxon>
    </lineage>
</organism>
<evidence type="ECO:0000256" key="1">
    <source>
        <dbReference type="ARBA" id="ARBA00022729"/>
    </source>
</evidence>
<dbReference type="SUPFAM" id="SSF50494">
    <property type="entry name" value="Trypsin-like serine proteases"/>
    <property type="match status" value="1"/>
</dbReference>
<dbReference type="Pfam" id="PF00089">
    <property type="entry name" value="Trypsin"/>
    <property type="match status" value="1"/>
</dbReference>